<dbReference type="AlphaFoldDB" id="A0A238VYF3"/>
<dbReference type="EMBL" id="FZNX01000001">
    <property type="protein sequence ID" value="SNR38883.1"/>
    <property type="molecule type" value="Genomic_DNA"/>
</dbReference>
<gene>
    <name evidence="2" type="ORF">SAMN04488111_1151</name>
</gene>
<proteinExistence type="predicted"/>
<keyword evidence="3" id="KW-1185">Reference proteome</keyword>
<organism evidence="2 3">
    <name type="scientific">Lutibacter flavus</name>
    <dbReference type="NCBI Taxonomy" id="691689"/>
    <lineage>
        <taxon>Bacteria</taxon>
        <taxon>Pseudomonadati</taxon>
        <taxon>Bacteroidota</taxon>
        <taxon>Flavobacteriia</taxon>
        <taxon>Flavobacteriales</taxon>
        <taxon>Flavobacteriaceae</taxon>
        <taxon>Lutibacter</taxon>
    </lineage>
</organism>
<protein>
    <submittedName>
        <fullName evidence="2">Putative auto-transporter adhesin, head GIN domain</fullName>
    </submittedName>
</protein>
<dbReference type="Proteomes" id="UP000198412">
    <property type="component" value="Unassembled WGS sequence"/>
</dbReference>
<dbReference type="OrthoDB" id="5585143at2"/>
<feature type="domain" description="Putative auto-transporter adhesin head GIN" evidence="1">
    <location>
        <begin position="57"/>
        <end position="239"/>
    </location>
</feature>
<dbReference type="PANTHER" id="PTHR39200:SF1">
    <property type="entry name" value="AUTO-TRANSPORTER ADHESIN HEAD GIN DOMAIN-CONTAINING PROTEIN-RELATED"/>
    <property type="match status" value="1"/>
</dbReference>
<sequence length="256" mass="27115">MNFLNQNRTKKSKPFTIKTIASVIAFLIISTSINAQFFNKKINGNGDIITKTRSVGDYDKIGVSGSFDVKLYKGNEGKITIKADENLMEYIVTEVKNGNLEIKPKKGYNIRSRKTIEITVPFEDIKAVSLAGSGDVYTTDVIKSSELKLSLAGSGNIDLNVDTSDLDSSIAGSGNIKLNGKAKEFSCSIAGSGNLNGSDLKASIAKAKIAGSGNIKINAVNEIHAKIAGSGNIIYSGDPDIVKSNSAGSGSVRKKN</sequence>
<accession>A0A238VYF3</accession>
<name>A0A238VYF3_9FLAO</name>
<dbReference type="InterPro" id="IPR021255">
    <property type="entry name" value="DUF2807"/>
</dbReference>
<reference evidence="3" key="1">
    <citation type="submission" date="2017-06" db="EMBL/GenBank/DDBJ databases">
        <authorList>
            <person name="Varghese N."/>
            <person name="Submissions S."/>
        </authorList>
    </citation>
    <scope>NUCLEOTIDE SEQUENCE [LARGE SCALE GENOMIC DNA]</scope>
    <source>
        <strain evidence="3">DSM 27993</strain>
    </source>
</reference>
<evidence type="ECO:0000313" key="3">
    <source>
        <dbReference type="Proteomes" id="UP000198412"/>
    </source>
</evidence>
<evidence type="ECO:0000259" key="1">
    <source>
        <dbReference type="Pfam" id="PF10988"/>
    </source>
</evidence>
<dbReference type="Pfam" id="PF10988">
    <property type="entry name" value="DUF2807"/>
    <property type="match status" value="1"/>
</dbReference>
<dbReference type="PANTHER" id="PTHR39200">
    <property type="entry name" value="HYPOTHETICAL EXPORTED PROTEIN"/>
    <property type="match status" value="1"/>
</dbReference>
<evidence type="ECO:0000313" key="2">
    <source>
        <dbReference type="EMBL" id="SNR38883.1"/>
    </source>
</evidence>
<dbReference type="RefSeq" id="WP_089377432.1">
    <property type="nucleotide sequence ID" value="NZ_FZNX01000001.1"/>
</dbReference>
<dbReference type="Gene3D" id="2.160.20.120">
    <property type="match status" value="1"/>
</dbReference>